<protein>
    <submittedName>
        <fullName evidence="2">Uncharacterized protein</fullName>
    </submittedName>
</protein>
<organism evidence="2 3">
    <name type="scientific">Solea senegalensis</name>
    <name type="common">Senegalese sole</name>
    <dbReference type="NCBI Taxonomy" id="28829"/>
    <lineage>
        <taxon>Eukaryota</taxon>
        <taxon>Metazoa</taxon>
        <taxon>Chordata</taxon>
        <taxon>Craniata</taxon>
        <taxon>Vertebrata</taxon>
        <taxon>Euteleostomi</taxon>
        <taxon>Actinopterygii</taxon>
        <taxon>Neopterygii</taxon>
        <taxon>Teleostei</taxon>
        <taxon>Neoteleostei</taxon>
        <taxon>Acanthomorphata</taxon>
        <taxon>Carangaria</taxon>
        <taxon>Pleuronectiformes</taxon>
        <taxon>Pleuronectoidei</taxon>
        <taxon>Soleidae</taxon>
        <taxon>Solea</taxon>
    </lineage>
</organism>
<evidence type="ECO:0000313" key="2">
    <source>
        <dbReference type="EMBL" id="KAG7517085.1"/>
    </source>
</evidence>
<dbReference type="AlphaFoldDB" id="A0AAV6SJ43"/>
<name>A0AAV6SJ43_SOLSE</name>
<dbReference type="EMBL" id="JAGKHQ010000005">
    <property type="protein sequence ID" value="KAG7517085.1"/>
    <property type="molecule type" value="Genomic_DNA"/>
</dbReference>
<sequence>MSEGVCFSMPACAVTGQPLFPNENKSALDAAAAAAAAVLHKPKVPSRDVYLPISRGLRLLKKEGKNGEIPVFLLLGSALLLLLEHAGRGLHVYRSNDGPDLHREGAGPVSEGIHKSRGVQTSCGQRLGQ</sequence>
<feature type="compositionally biased region" description="Polar residues" evidence="1">
    <location>
        <begin position="118"/>
        <end position="129"/>
    </location>
</feature>
<proteinExistence type="predicted"/>
<accession>A0AAV6SJ43</accession>
<keyword evidence="3" id="KW-1185">Reference proteome</keyword>
<gene>
    <name evidence="2" type="ORF">JOB18_048940</name>
</gene>
<dbReference type="Proteomes" id="UP000693946">
    <property type="component" value="Linkage Group LG13"/>
</dbReference>
<feature type="region of interest" description="Disordered" evidence="1">
    <location>
        <begin position="93"/>
        <end position="129"/>
    </location>
</feature>
<evidence type="ECO:0000313" key="3">
    <source>
        <dbReference type="Proteomes" id="UP000693946"/>
    </source>
</evidence>
<reference evidence="2 3" key="1">
    <citation type="journal article" date="2021" name="Sci. Rep.">
        <title>Chromosome anchoring in Senegalese sole (Solea senegalensis) reveals sex-associated markers and genome rearrangements in flatfish.</title>
        <authorList>
            <person name="Guerrero-Cozar I."/>
            <person name="Gomez-Garrido J."/>
            <person name="Berbel C."/>
            <person name="Martinez-Blanch J.F."/>
            <person name="Alioto T."/>
            <person name="Claros M.G."/>
            <person name="Gagnaire P.A."/>
            <person name="Manchado M."/>
        </authorList>
    </citation>
    <scope>NUCLEOTIDE SEQUENCE [LARGE SCALE GENOMIC DNA]</scope>
    <source>
        <strain evidence="2">Sse05_10M</strain>
    </source>
</reference>
<comment type="caution">
    <text evidence="2">The sequence shown here is derived from an EMBL/GenBank/DDBJ whole genome shotgun (WGS) entry which is preliminary data.</text>
</comment>
<evidence type="ECO:0000256" key="1">
    <source>
        <dbReference type="SAM" id="MobiDB-lite"/>
    </source>
</evidence>